<sequence>MTPTTSPVSDLGALRRHPDALAALLAGGGTLGSDELGWTTRALHVVRDLPRSPHDADTMSALARAYTSARVLHGAVVAGTIALPGVVGAGRAVRSGTRPADLADPDSALWRLADRYLDGSLDGGTRTGHDYPVEVQRVVVGLAELLSDPFRRAGDALRASRPELVDLAQDADELQRLTWAHLRLSVDRVLPAAEVARYRAEPLRDATSTLLTAVRERTGVALPARIMQRDDWQSALDAPRQDESHALFVAPRFFVENAEIAVLYGLGTLLTRRWLGQPDDVATAGAARHGAADVAAGTRRLTHTARFQSRRGARPFGYRSFAEFLRTVRERASVATSAADGAIEWHDAADEHPRGWCPAQHRYVTEAGAAGPGRRDVEDWRRYGRQQHGVEPVLGGDNPADLLGAVVMFTLLDEACPLRPGANAFDAIAGGAP</sequence>
<dbReference type="OrthoDB" id="9774531at2"/>
<protein>
    <submittedName>
        <fullName evidence="1">Uncharacterized protein</fullName>
    </submittedName>
</protein>
<keyword evidence="2" id="KW-1185">Reference proteome</keyword>
<dbReference type="RefSeq" id="WP_146845883.1">
    <property type="nucleotide sequence ID" value="NZ_BJWH01000008.1"/>
</dbReference>
<organism evidence="1 2">
    <name type="scientific">Cellulomonas terrae</name>
    <dbReference type="NCBI Taxonomy" id="311234"/>
    <lineage>
        <taxon>Bacteria</taxon>
        <taxon>Bacillati</taxon>
        <taxon>Actinomycetota</taxon>
        <taxon>Actinomycetes</taxon>
        <taxon>Micrococcales</taxon>
        <taxon>Cellulomonadaceae</taxon>
        <taxon>Cellulomonas</taxon>
    </lineage>
</organism>
<evidence type="ECO:0000313" key="1">
    <source>
        <dbReference type="EMBL" id="GEL98359.1"/>
    </source>
</evidence>
<evidence type="ECO:0000313" key="2">
    <source>
        <dbReference type="Proteomes" id="UP000321049"/>
    </source>
</evidence>
<gene>
    <name evidence="1" type="ORF">CTE05_19060</name>
</gene>
<dbReference type="EMBL" id="BJWH01000008">
    <property type="protein sequence ID" value="GEL98359.1"/>
    <property type="molecule type" value="Genomic_DNA"/>
</dbReference>
<comment type="caution">
    <text evidence="1">The sequence shown here is derived from an EMBL/GenBank/DDBJ whole genome shotgun (WGS) entry which is preliminary data.</text>
</comment>
<proteinExistence type="predicted"/>
<reference evidence="1 2" key="1">
    <citation type="submission" date="2019-07" db="EMBL/GenBank/DDBJ databases">
        <title>Whole genome shotgun sequence of Cellulomonas terrae NBRC 100819.</title>
        <authorList>
            <person name="Hosoyama A."/>
            <person name="Uohara A."/>
            <person name="Ohji S."/>
            <person name="Ichikawa N."/>
        </authorList>
    </citation>
    <scope>NUCLEOTIDE SEQUENCE [LARGE SCALE GENOMIC DNA]</scope>
    <source>
        <strain evidence="1 2">NBRC 100819</strain>
    </source>
</reference>
<dbReference type="Proteomes" id="UP000321049">
    <property type="component" value="Unassembled WGS sequence"/>
</dbReference>
<accession>A0A511JKE7</accession>
<name>A0A511JKE7_9CELL</name>
<dbReference type="AlphaFoldDB" id="A0A511JKE7"/>